<evidence type="ECO:0000256" key="11">
    <source>
        <dbReference type="PIRSR" id="PIRSR621190-5"/>
    </source>
</evidence>
<feature type="chain" id="PRO_5042862615" description="Peptidase metallopeptidase domain-containing protein" evidence="12">
    <location>
        <begin position="25"/>
        <end position="307"/>
    </location>
</feature>
<dbReference type="EMBL" id="JBCNJP010000021">
    <property type="protein sequence ID" value="KAK9058985.1"/>
    <property type="molecule type" value="Genomic_DNA"/>
</dbReference>
<feature type="binding site" evidence="10">
    <location>
        <position position="228"/>
    </location>
    <ligand>
        <name>Zn(2+)</name>
        <dbReference type="ChEBI" id="CHEBI:29105"/>
        <label>1</label>
    </ligand>
</feature>
<evidence type="ECO:0000259" key="13">
    <source>
        <dbReference type="SMART" id="SM00235"/>
    </source>
</evidence>
<feature type="binding site" evidence="10">
    <location>
        <position position="213"/>
    </location>
    <ligand>
        <name>Zn(2+)</name>
        <dbReference type="ChEBI" id="CHEBI:29105"/>
        <label>1</label>
    </ligand>
</feature>
<dbReference type="GO" id="GO:0004222">
    <property type="term" value="F:metalloendopeptidase activity"/>
    <property type="evidence" value="ECO:0007669"/>
    <property type="project" value="InterPro"/>
</dbReference>
<feature type="active site" evidence="9">
    <location>
        <position position="264"/>
    </location>
</feature>
<evidence type="ECO:0000313" key="15">
    <source>
        <dbReference type="Proteomes" id="UP001408789"/>
    </source>
</evidence>
<comment type="caution">
    <text evidence="14">The sequence shown here is derived from an EMBL/GenBank/DDBJ whole genome shotgun (WGS) entry which is preliminary data.</text>
</comment>
<feature type="binding site" evidence="10">
    <location>
        <position position="238"/>
    </location>
    <ligand>
        <name>Zn(2+)</name>
        <dbReference type="ChEBI" id="CHEBI:29105"/>
        <label>1</label>
    </ligand>
</feature>
<dbReference type="CDD" id="cd04278">
    <property type="entry name" value="ZnMc_MMP"/>
    <property type="match status" value="1"/>
</dbReference>
<comment type="similarity">
    <text evidence="1">Belongs to the peptidase M10A family. Matrix metalloproteinases (MMPs) subfamily.</text>
</comment>
<dbReference type="Gene3D" id="3.40.390.10">
    <property type="entry name" value="Collagenase (Catalytic Domain)"/>
    <property type="match status" value="1"/>
</dbReference>
<feature type="domain" description="Peptidase metallopeptidase" evidence="13">
    <location>
        <begin position="150"/>
        <end position="307"/>
    </location>
</feature>
<proteinExistence type="inferred from homology"/>
<name>A0AAP0CRC9_9ASTR</name>
<comment type="cofactor">
    <cofactor evidence="10">
        <name>Zn(2+)</name>
        <dbReference type="ChEBI" id="CHEBI:29105"/>
    </cofactor>
    <text evidence="10">Binds 2 Zn(2+) ions per subunit.</text>
</comment>
<organism evidence="14 15">
    <name type="scientific">Deinandra increscens subsp. villosa</name>
    <dbReference type="NCBI Taxonomy" id="3103831"/>
    <lineage>
        <taxon>Eukaryota</taxon>
        <taxon>Viridiplantae</taxon>
        <taxon>Streptophyta</taxon>
        <taxon>Embryophyta</taxon>
        <taxon>Tracheophyta</taxon>
        <taxon>Spermatophyta</taxon>
        <taxon>Magnoliopsida</taxon>
        <taxon>eudicotyledons</taxon>
        <taxon>Gunneridae</taxon>
        <taxon>Pentapetalae</taxon>
        <taxon>asterids</taxon>
        <taxon>campanulids</taxon>
        <taxon>Asterales</taxon>
        <taxon>Asteraceae</taxon>
        <taxon>Asteroideae</taxon>
        <taxon>Heliantheae alliance</taxon>
        <taxon>Madieae</taxon>
        <taxon>Madiinae</taxon>
        <taxon>Deinandra</taxon>
    </lineage>
</organism>
<evidence type="ECO:0000256" key="6">
    <source>
        <dbReference type="ARBA" id="ARBA00022833"/>
    </source>
</evidence>
<evidence type="ECO:0000256" key="4">
    <source>
        <dbReference type="ARBA" id="ARBA00022729"/>
    </source>
</evidence>
<keyword evidence="4 12" id="KW-0732">Signal</keyword>
<feature type="signal peptide" evidence="12">
    <location>
        <begin position="1"/>
        <end position="24"/>
    </location>
</feature>
<feature type="binding site" evidence="10">
    <location>
        <position position="220"/>
    </location>
    <ligand>
        <name>Ca(2+)</name>
        <dbReference type="ChEBI" id="CHEBI:29108"/>
        <label>3</label>
    </ligand>
</feature>
<dbReference type="PRINTS" id="PR00138">
    <property type="entry name" value="MATRIXIN"/>
</dbReference>
<gene>
    <name evidence="14" type="ORF">SSX86_021603</name>
</gene>
<feature type="binding site" description="in inhibited form" evidence="10">
    <location>
        <position position="124"/>
    </location>
    <ligand>
        <name>Zn(2+)</name>
        <dbReference type="ChEBI" id="CHEBI:29105"/>
        <label>2</label>
        <note>catalytic</note>
    </ligand>
</feature>
<protein>
    <recommendedName>
        <fullName evidence="13">Peptidase metallopeptidase domain-containing protein</fullName>
    </recommendedName>
</protein>
<dbReference type="PANTHER" id="PTHR10201:SF333">
    <property type="entry name" value="MATRILYSIN"/>
    <property type="match status" value="1"/>
</dbReference>
<dbReference type="Pfam" id="PF00413">
    <property type="entry name" value="Peptidase_M10"/>
    <property type="match status" value="1"/>
</dbReference>
<dbReference type="GO" id="GO:0030198">
    <property type="term" value="P:extracellular matrix organization"/>
    <property type="evidence" value="ECO:0007669"/>
    <property type="project" value="TreeGrafter"/>
</dbReference>
<dbReference type="InterPro" id="IPR033739">
    <property type="entry name" value="M10A_MMP"/>
</dbReference>
<dbReference type="InterPro" id="IPR021190">
    <property type="entry name" value="Pept_M10A"/>
</dbReference>
<keyword evidence="7" id="KW-0482">Metalloprotease</keyword>
<evidence type="ECO:0000256" key="5">
    <source>
        <dbReference type="ARBA" id="ARBA00022801"/>
    </source>
</evidence>
<evidence type="ECO:0000256" key="12">
    <source>
        <dbReference type="SAM" id="SignalP"/>
    </source>
</evidence>
<feature type="binding site" evidence="10">
    <location>
        <position position="267"/>
    </location>
    <ligand>
        <name>Zn(2+)</name>
        <dbReference type="ChEBI" id="CHEBI:29105"/>
        <label>2</label>
        <note>catalytic</note>
    </ligand>
</feature>
<dbReference type="GO" id="GO:0031012">
    <property type="term" value="C:extracellular matrix"/>
    <property type="evidence" value="ECO:0007669"/>
    <property type="project" value="InterPro"/>
</dbReference>
<dbReference type="SMART" id="SM00235">
    <property type="entry name" value="ZnMc"/>
    <property type="match status" value="1"/>
</dbReference>
<feature type="binding site" evidence="10">
    <location>
        <position position="221"/>
    </location>
    <ligand>
        <name>Ca(2+)</name>
        <dbReference type="ChEBI" id="CHEBI:29108"/>
        <label>3</label>
    </ligand>
</feature>
<keyword evidence="6 10" id="KW-0862">Zinc</keyword>
<keyword evidence="2" id="KW-0645">Protease</keyword>
<keyword evidence="5" id="KW-0378">Hydrolase</keyword>
<feature type="binding site" evidence="10">
    <location>
        <position position="281"/>
    </location>
    <ligand>
        <name>Zn(2+)</name>
        <dbReference type="ChEBI" id="CHEBI:29105"/>
        <label>2</label>
        <note>catalytic</note>
    </ligand>
</feature>
<dbReference type="InterPro" id="IPR001818">
    <property type="entry name" value="Pept_M10_metallopeptidase"/>
</dbReference>
<dbReference type="GO" id="GO:0008270">
    <property type="term" value="F:zinc ion binding"/>
    <property type="evidence" value="ECO:0007669"/>
    <property type="project" value="InterPro"/>
</dbReference>
<dbReference type="InterPro" id="IPR036365">
    <property type="entry name" value="PGBD-like_sf"/>
</dbReference>
<feature type="binding site" evidence="10">
    <location>
        <position position="215"/>
    </location>
    <ligand>
        <name>Zn(2+)</name>
        <dbReference type="ChEBI" id="CHEBI:29105"/>
        <label>1</label>
    </ligand>
</feature>
<evidence type="ECO:0000256" key="3">
    <source>
        <dbReference type="ARBA" id="ARBA00022723"/>
    </source>
</evidence>
<evidence type="ECO:0000256" key="10">
    <source>
        <dbReference type="PIRSR" id="PIRSR621190-2"/>
    </source>
</evidence>
<dbReference type="SUPFAM" id="SSF47090">
    <property type="entry name" value="PGBD-like"/>
    <property type="match status" value="1"/>
</dbReference>
<dbReference type="InterPro" id="IPR002477">
    <property type="entry name" value="Peptidoglycan-bd-like"/>
</dbReference>
<keyword evidence="15" id="KW-1185">Reference proteome</keyword>
<evidence type="ECO:0000256" key="1">
    <source>
        <dbReference type="ARBA" id="ARBA00009614"/>
    </source>
</evidence>
<accession>A0AAP0CRC9</accession>
<evidence type="ECO:0000256" key="9">
    <source>
        <dbReference type="PIRSR" id="PIRSR621190-1"/>
    </source>
</evidence>
<dbReference type="GO" id="GO:0030574">
    <property type="term" value="P:collagen catabolic process"/>
    <property type="evidence" value="ECO:0007669"/>
    <property type="project" value="TreeGrafter"/>
</dbReference>
<dbReference type="InterPro" id="IPR006026">
    <property type="entry name" value="Peptidase_Metallo"/>
</dbReference>
<dbReference type="GO" id="GO:0006508">
    <property type="term" value="P:proteolysis"/>
    <property type="evidence" value="ECO:0007669"/>
    <property type="project" value="UniProtKB-KW"/>
</dbReference>
<dbReference type="InterPro" id="IPR024079">
    <property type="entry name" value="MetalloPept_cat_dom_sf"/>
</dbReference>
<dbReference type="Proteomes" id="UP001408789">
    <property type="component" value="Unassembled WGS sequence"/>
</dbReference>
<feature type="binding site" evidence="10">
    <location>
        <position position="240"/>
    </location>
    <ligand>
        <name>Ca(2+)</name>
        <dbReference type="ChEBI" id="CHEBI:29108"/>
        <label>3</label>
    </ligand>
</feature>
<dbReference type="PANTHER" id="PTHR10201">
    <property type="entry name" value="MATRIX METALLOPROTEINASE"/>
    <property type="match status" value="1"/>
</dbReference>
<feature type="binding site" evidence="10">
    <location>
        <position position="273"/>
    </location>
    <ligand>
        <name>Zn(2+)</name>
        <dbReference type="ChEBI" id="CHEBI:29105"/>
        <label>2</label>
        <note>catalytic</note>
    </ligand>
</feature>
<keyword evidence="3 10" id="KW-0479">Metal-binding</keyword>
<dbReference type="AlphaFoldDB" id="A0AAP0CRC9"/>
<keyword evidence="10" id="KW-0106">Calcium</keyword>
<feature type="binding site" evidence="10">
    <location>
        <position position="263"/>
    </location>
    <ligand>
        <name>Zn(2+)</name>
        <dbReference type="ChEBI" id="CHEBI:29105"/>
        <label>2</label>
        <note>catalytic</note>
    </ligand>
</feature>
<dbReference type="InterPro" id="IPR021158">
    <property type="entry name" value="Pept_M10A_Zn_BS"/>
</dbReference>
<sequence length="307" mass="34538">MASKLSCSFSCIFFLFFFVLPVSSNLQQNKLLDNATHPSPFEFLKKLQGCHKGEKVKGIGRVKLYLSHFGYLNYHTDPNVTNPEEDYFDEELEAAIKSYQMYYNLNATGTLDAPTVFMMVMPRCGFPDKETHQHRDGSSGIVSHYRLFPIRSKWPKGKTHLTYGFGSRFPASLKPPIRRAFRRWARATQYFTFSRAITPQSADLKISFARGAHGDGALFDGRGGVMAHAFAPPDGRLHFDVDDRWAVGYLIPTAYDFETVALHEIGHLLGLGHSQFRNAIMWATIGPGVTKGLTLDDIRGIRALYGS</sequence>
<evidence type="ECO:0000256" key="8">
    <source>
        <dbReference type="ARBA" id="ARBA00023145"/>
    </source>
</evidence>
<evidence type="ECO:0000256" key="2">
    <source>
        <dbReference type="ARBA" id="ARBA00022670"/>
    </source>
</evidence>
<keyword evidence="8" id="KW-0865">Zymogen</keyword>
<comment type="cofactor">
    <cofactor evidence="10">
        <name>Ca(2+)</name>
        <dbReference type="ChEBI" id="CHEBI:29108"/>
    </cofactor>
    <text evidence="10">Can bind about 5 Ca(2+) ions per subunit.</text>
</comment>
<evidence type="ECO:0000256" key="7">
    <source>
        <dbReference type="ARBA" id="ARBA00023049"/>
    </source>
</evidence>
<dbReference type="PROSITE" id="PS00546">
    <property type="entry name" value="CYSTEINE_SWITCH"/>
    <property type="match status" value="1"/>
</dbReference>
<feature type="binding site" evidence="10">
    <location>
        <position position="203"/>
    </location>
    <ligand>
        <name>Ca(2+)</name>
        <dbReference type="ChEBI" id="CHEBI:29108"/>
        <label>2</label>
    </ligand>
</feature>
<feature type="short sequence motif" description="Cysteine switch" evidence="11">
    <location>
        <begin position="122"/>
        <end position="142"/>
    </location>
</feature>
<reference evidence="14 15" key="1">
    <citation type="submission" date="2024-04" db="EMBL/GenBank/DDBJ databases">
        <title>The reference genome of an endangered Asteraceae, Deinandra increscens subsp. villosa, native to the Central Coast of California.</title>
        <authorList>
            <person name="Guilliams M."/>
            <person name="Hasenstab-Lehman K."/>
            <person name="Meyer R."/>
            <person name="Mcevoy S."/>
        </authorList>
    </citation>
    <scope>NUCLEOTIDE SEQUENCE [LARGE SCALE GENOMIC DNA]</scope>
    <source>
        <tissue evidence="14">Leaf</tissue>
    </source>
</reference>
<evidence type="ECO:0000313" key="14">
    <source>
        <dbReference type="EMBL" id="KAK9058985.1"/>
    </source>
</evidence>
<dbReference type="Pfam" id="PF01471">
    <property type="entry name" value="PG_binding_1"/>
    <property type="match status" value="1"/>
</dbReference>
<dbReference type="SUPFAM" id="SSF55486">
    <property type="entry name" value="Metalloproteases ('zincins'), catalytic domain"/>
    <property type="match status" value="1"/>
</dbReference>